<dbReference type="InterPro" id="IPR017900">
    <property type="entry name" value="4Fe4S_Fe_S_CS"/>
</dbReference>
<evidence type="ECO:0000259" key="13">
    <source>
        <dbReference type="PROSITE" id="PS51387"/>
    </source>
</evidence>
<dbReference type="Gene3D" id="1.10.45.10">
    <property type="entry name" value="Vanillyl-alcohol Oxidase, Chain A, domain 4"/>
    <property type="match status" value="1"/>
</dbReference>
<dbReference type="InterPro" id="IPR036318">
    <property type="entry name" value="FAD-bd_PCMH-like_sf"/>
</dbReference>
<keyword evidence="6" id="KW-0809">Transit peptide</keyword>
<keyword evidence="9" id="KW-0411">Iron-sulfur</keyword>
<dbReference type="AlphaFoldDB" id="A0A833JE61"/>
<dbReference type="Gene3D" id="3.30.70.2740">
    <property type="match status" value="1"/>
</dbReference>
<evidence type="ECO:0000256" key="7">
    <source>
        <dbReference type="ARBA" id="ARBA00023002"/>
    </source>
</evidence>
<dbReference type="GO" id="GO:0071949">
    <property type="term" value="F:FAD binding"/>
    <property type="evidence" value="ECO:0007669"/>
    <property type="project" value="InterPro"/>
</dbReference>
<comment type="caution">
    <text evidence="14">The sequence shown here is derived from an EMBL/GenBank/DDBJ whole genome shotgun (WGS) entry which is preliminary data.</text>
</comment>
<keyword evidence="8" id="KW-0408">Iron</keyword>
<dbReference type="PROSITE" id="PS00198">
    <property type="entry name" value="4FE4S_FER_1"/>
    <property type="match status" value="1"/>
</dbReference>
<keyword evidence="4" id="KW-0479">Metal-binding</keyword>
<dbReference type="InterPro" id="IPR016169">
    <property type="entry name" value="FAD-bd_PCMH_sub2"/>
</dbReference>
<dbReference type="Pfam" id="PF01565">
    <property type="entry name" value="FAD_binding_4"/>
    <property type="match status" value="1"/>
</dbReference>
<organism evidence="14 15">
    <name type="scientific">Fluviispira multicolorata</name>
    <dbReference type="NCBI Taxonomy" id="2654512"/>
    <lineage>
        <taxon>Bacteria</taxon>
        <taxon>Pseudomonadati</taxon>
        <taxon>Bdellovibrionota</taxon>
        <taxon>Oligoflexia</taxon>
        <taxon>Silvanigrellales</taxon>
        <taxon>Silvanigrellaceae</taxon>
        <taxon>Fluviispira</taxon>
    </lineage>
</organism>
<sequence length="667" mass="76205">MLQKLKDQNFEKIPLEFLKKIYNFLPKSRVLIDSLNRHAYAHDASHYILIPKAILIVDNEIEVQNIFILAKKYHIPVTIRAAGSSLSGQSITNSVLIVISWKWRAYTILNEGHAIRLQAGVIGKDANYYLSKFNKKIGPNPSSIDFAKIGGIAANNASGMCCGVKHNSYHTMQDIRIIFSDGSVLDTSKQESVRHFRENKKELLNKILNIKKRINENNELIEKIRKKYTIKNTVGYCLNAFLDFNDPIEIIAHLMIGSEGTLGFISEITFLSVSDEKYKRAALIFFNDIQSAMNAVSALNSSITSAVELLDNVSLECAKNELSIFIPKGFDPKSTTALIVDLRANEEYLLDQNILEINKKLSKVQGILYSTEFFAGQNYKQILKIRKSILPIIQAKRSAKYIALLEDIAFPLEMLSDGTQDLKKLFAKHNFHNACLFGHAKDGNLHFLIEMSFETDADTQKYKLFMKELSELVVEKYDGSLKAEHGTGRNITPFVEMEWGTLAYELMREIKLYLDPEFILNPDVIFSNDKNIHIKNLKRVPQVNPDFDQCNECGACERVCPSYGLTLTPRQRIVSLRTMYVLKQNNENLEFKKMNKKFKYFGSDTCATSGMCAITCPVGIDTGKVIKDWRSINCTYEKYFFWNLFSKTHYITNLFAKYFLIITRKIK</sequence>
<dbReference type="PROSITE" id="PS51379">
    <property type="entry name" value="4FE4S_FER_2"/>
    <property type="match status" value="1"/>
</dbReference>
<dbReference type="InterPro" id="IPR016164">
    <property type="entry name" value="FAD-linked_Oxase-like_C"/>
</dbReference>
<keyword evidence="7" id="KW-0560">Oxidoreductase</keyword>
<name>A0A833JE61_9BACT</name>
<evidence type="ECO:0000256" key="2">
    <source>
        <dbReference type="ARBA" id="ARBA00008000"/>
    </source>
</evidence>
<keyword evidence="15" id="KW-1185">Reference proteome</keyword>
<feature type="domain" description="4Fe-4S ferredoxin-type" evidence="12">
    <location>
        <begin position="539"/>
        <end position="570"/>
    </location>
</feature>
<dbReference type="Pfam" id="PF13183">
    <property type="entry name" value="Fer4_8"/>
    <property type="match status" value="1"/>
</dbReference>
<dbReference type="SUPFAM" id="SSF56176">
    <property type="entry name" value="FAD-binding/transporter-associated domain-like"/>
    <property type="match status" value="1"/>
</dbReference>
<feature type="domain" description="FAD-binding PCMH-type" evidence="13">
    <location>
        <begin position="47"/>
        <end position="275"/>
    </location>
</feature>
<dbReference type="InterPro" id="IPR017896">
    <property type="entry name" value="4Fe4S_Fe-S-bd"/>
</dbReference>
<dbReference type="GO" id="GO:0051536">
    <property type="term" value="F:iron-sulfur cluster binding"/>
    <property type="evidence" value="ECO:0007669"/>
    <property type="project" value="UniProtKB-KW"/>
</dbReference>
<dbReference type="Proteomes" id="UP000442694">
    <property type="component" value="Unassembled WGS sequence"/>
</dbReference>
<evidence type="ECO:0000256" key="9">
    <source>
        <dbReference type="ARBA" id="ARBA00023014"/>
    </source>
</evidence>
<gene>
    <name evidence="14" type="ORF">GCL57_08995</name>
</gene>
<protein>
    <recommendedName>
        <fullName evidence="10">D-lactate dehydrogenase (cytochrome)</fullName>
        <ecNumber evidence="10">1.1.2.4</ecNumber>
    </recommendedName>
</protein>
<dbReference type="InterPro" id="IPR016171">
    <property type="entry name" value="Vanillyl_alc_oxidase_C-sub2"/>
</dbReference>
<comment type="cofactor">
    <cofactor evidence="1">
        <name>FAD</name>
        <dbReference type="ChEBI" id="CHEBI:57692"/>
    </cofactor>
</comment>
<reference evidence="14 15" key="1">
    <citation type="submission" date="2019-10" db="EMBL/GenBank/DDBJ databases">
        <title>New genus of Silvanigrellaceae.</title>
        <authorList>
            <person name="Pitt A."/>
            <person name="Hahn M.W."/>
        </authorList>
    </citation>
    <scope>NUCLEOTIDE SEQUENCE [LARGE SCALE GENOMIC DNA]</scope>
    <source>
        <strain evidence="14 15">33A1-SZDP</strain>
    </source>
</reference>
<evidence type="ECO:0000256" key="6">
    <source>
        <dbReference type="ARBA" id="ARBA00022946"/>
    </source>
</evidence>
<evidence type="ECO:0000256" key="4">
    <source>
        <dbReference type="ARBA" id="ARBA00022723"/>
    </source>
</evidence>
<evidence type="ECO:0000313" key="15">
    <source>
        <dbReference type="Proteomes" id="UP000442694"/>
    </source>
</evidence>
<accession>A0A833JE61</accession>
<dbReference type="SUPFAM" id="SSF55103">
    <property type="entry name" value="FAD-linked oxidases, C-terminal domain"/>
    <property type="match status" value="1"/>
</dbReference>
<dbReference type="InterPro" id="IPR006094">
    <property type="entry name" value="Oxid_FAD_bind_N"/>
</dbReference>
<comment type="similarity">
    <text evidence="2">Belongs to the FAD-binding oxidoreductase/transferase type 4 family.</text>
</comment>
<dbReference type="PROSITE" id="PS51387">
    <property type="entry name" value="FAD_PCMH"/>
    <property type="match status" value="1"/>
</dbReference>
<evidence type="ECO:0000256" key="10">
    <source>
        <dbReference type="ARBA" id="ARBA00038897"/>
    </source>
</evidence>
<evidence type="ECO:0000256" key="5">
    <source>
        <dbReference type="ARBA" id="ARBA00022827"/>
    </source>
</evidence>
<dbReference type="InterPro" id="IPR004113">
    <property type="entry name" value="FAD-bd_oxidored_4_C"/>
</dbReference>
<evidence type="ECO:0000259" key="12">
    <source>
        <dbReference type="PROSITE" id="PS51379"/>
    </source>
</evidence>
<keyword evidence="5" id="KW-0274">FAD</keyword>
<dbReference type="EMBL" id="WFLN01000007">
    <property type="protein sequence ID" value="KAB8029674.1"/>
    <property type="molecule type" value="Genomic_DNA"/>
</dbReference>
<dbReference type="PANTHER" id="PTHR11748">
    <property type="entry name" value="D-LACTATE DEHYDROGENASE"/>
    <property type="match status" value="1"/>
</dbReference>
<dbReference type="PANTHER" id="PTHR11748:SF111">
    <property type="entry name" value="D-LACTATE DEHYDROGENASE, MITOCHONDRIAL-RELATED"/>
    <property type="match status" value="1"/>
</dbReference>
<dbReference type="GO" id="GO:0008720">
    <property type="term" value="F:D-lactate dehydrogenase (NAD+) activity"/>
    <property type="evidence" value="ECO:0007669"/>
    <property type="project" value="TreeGrafter"/>
</dbReference>
<feature type="coiled-coil region" evidence="11">
    <location>
        <begin position="193"/>
        <end position="227"/>
    </location>
</feature>
<proteinExistence type="inferred from homology"/>
<dbReference type="InterPro" id="IPR009051">
    <property type="entry name" value="Helical_ferredxn"/>
</dbReference>
<dbReference type="InterPro" id="IPR016166">
    <property type="entry name" value="FAD-bd_PCMH"/>
</dbReference>
<evidence type="ECO:0000256" key="3">
    <source>
        <dbReference type="ARBA" id="ARBA00022630"/>
    </source>
</evidence>
<dbReference type="GO" id="GO:0046872">
    <property type="term" value="F:metal ion binding"/>
    <property type="evidence" value="ECO:0007669"/>
    <property type="project" value="UniProtKB-KW"/>
</dbReference>
<dbReference type="GO" id="GO:0004458">
    <property type="term" value="F:D-lactate dehydrogenase (cytochrome) activity"/>
    <property type="evidence" value="ECO:0007669"/>
    <property type="project" value="UniProtKB-EC"/>
</dbReference>
<keyword evidence="11" id="KW-0175">Coiled coil</keyword>
<dbReference type="GO" id="GO:1903457">
    <property type="term" value="P:lactate catabolic process"/>
    <property type="evidence" value="ECO:0007669"/>
    <property type="project" value="TreeGrafter"/>
</dbReference>
<dbReference type="Pfam" id="PF02913">
    <property type="entry name" value="FAD-oxidase_C"/>
    <property type="match status" value="1"/>
</dbReference>
<evidence type="ECO:0000313" key="14">
    <source>
        <dbReference type="EMBL" id="KAB8029674.1"/>
    </source>
</evidence>
<dbReference type="EC" id="1.1.2.4" evidence="10"/>
<evidence type="ECO:0000256" key="11">
    <source>
        <dbReference type="SAM" id="Coils"/>
    </source>
</evidence>
<dbReference type="SUPFAM" id="SSF46548">
    <property type="entry name" value="alpha-helical ferredoxin"/>
    <property type="match status" value="1"/>
</dbReference>
<evidence type="ECO:0000256" key="1">
    <source>
        <dbReference type="ARBA" id="ARBA00001974"/>
    </source>
</evidence>
<dbReference type="Gene3D" id="3.30.465.10">
    <property type="match status" value="1"/>
</dbReference>
<evidence type="ECO:0000256" key="8">
    <source>
        <dbReference type="ARBA" id="ARBA00023004"/>
    </source>
</evidence>
<dbReference type="RefSeq" id="WP_152213027.1">
    <property type="nucleotide sequence ID" value="NZ_WFLN01000007.1"/>
</dbReference>
<dbReference type="Gene3D" id="1.10.1060.10">
    <property type="entry name" value="Alpha-helical ferredoxin"/>
    <property type="match status" value="1"/>
</dbReference>
<keyword evidence="3" id="KW-0285">Flavoprotein</keyword>